<organism evidence="3 4">
    <name type="scientific">Yaniella flava</name>
    <dbReference type="NCBI Taxonomy" id="287930"/>
    <lineage>
        <taxon>Bacteria</taxon>
        <taxon>Bacillati</taxon>
        <taxon>Actinomycetota</taxon>
        <taxon>Actinomycetes</taxon>
        <taxon>Micrococcales</taxon>
        <taxon>Micrococcaceae</taxon>
        <taxon>Yaniella</taxon>
    </lineage>
</organism>
<dbReference type="Proteomes" id="UP001501461">
    <property type="component" value="Unassembled WGS sequence"/>
</dbReference>
<evidence type="ECO:0000313" key="4">
    <source>
        <dbReference type="Proteomes" id="UP001501461"/>
    </source>
</evidence>
<dbReference type="Gene3D" id="3.60.110.10">
    <property type="entry name" value="Carbon-nitrogen hydrolase"/>
    <property type="match status" value="1"/>
</dbReference>
<keyword evidence="3" id="KW-0378">Hydrolase</keyword>
<dbReference type="GO" id="GO:0016787">
    <property type="term" value="F:hydrolase activity"/>
    <property type="evidence" value="ECO:0007669"/>
    <property type="project" value="UniProtKB-KW"/>
</dbReference>
<dbReference type="PROSITE" id="PS01227">
    <property type="entry name" value="UPF0012"/>
    <property type="match status" value="1"/>
</dbReference>
<dbReference type="RefSeq" id="WP_343956135.1">
    <property type="nucleotide sequence ID" value="NZ_BAAAMN010000010.1"/>
</dbReference>
<dbReference type="SUPFAM" id="SSF56317">
    <property type="entry name" value="Carbon-nitrogen hydrolase"/>
    <property type="match status" value="1"/>
</dbReference>
<gene>
    <name evidence="3" type="ORF">GCM10009720_06220</name>
</gene>
<comment type="similarity">
    <text evidence="1">Belongs to the carbon-nitrogen hydrolase superfamily. NIT1/NIT2 family.</text>
</comment>
<name>A0ABP5FLH2_9MICC</name>
<dbReference type="PANTHER" id="PTHR23088:SF27">
    <property type="entry name" value="DEAMINATED GLUTATHIONE AMIDASE"/>
    <property type="match status" value="1"/>
</dbReference>
<reference evidence="4" key="1">
    <citation type="journal article" date="2019" name="Int. J. Syst. Evol. Microbiol.">
        <title>The Global Catalogue of Microorganisms (GCM) 10K type strain sequencing project: providing services to taxonomists for standard genome sequencing and annotation.</title>
        <authorList>
            <consortium name="The Broad Institute Genomics Platform"/>
            <consortium name="The Broad Institute Genome Sequencing Center for Infectious Disease"/>
            <person name="Wu L."/>
            <person name="Ma J."/>
        </authorList>
    </citation>
    <scope>NUCLEOTIDE SEQUENCE [LARGE SCALE GENOMIC DNA]</scope>
    <source>
        <strain evidence="4">JCM 13595</strain>
    </source>
</reference>
<dbReference type="CDD" id="cd07581">
    <property type="entry name" value="nitrilase_3"/>
    <property type="match status" value="1"/>
</dbReference>
<evidence type="ECO:0000256" key="1">
    <source>
        <dbReference type="ARBA" id="ARBA00010613"/>
    </source>
</evidence>
<protein>
    <submittedName>
        <fullName evidence="3">Carbon-nitrogen hydrolase family protein</fullName>
    </submittedName>
</protein>
<dbReference type="InterPro" id="IPR036526">
    <property type="entry name" value="C-N_Hydrolase_sf"/>
</dbReference>
<keyword evidence="4" id="KW-1185">Reference proteome</keyword>
<dbReference type="PROSITE" id="PS50263">
    <property type="entry name" value="CN_HYDROLASE"/>
    <property type="match status" value="1"/>
</dbReference>
<evidence type="ECO:0000259" key="2">
    <source>
        <dbReference type="PROSITE" id="PS50263"/>
    </source>
</evidence>
<evidence type="ECO:0000313" key="3">
    <source>
        <dbReference type="EMBL" id="GAA2029119.1"/>
    </source>
</evidence>
<dbReference type="Pfam" id="PF00795">
    <property type="entry name" value="CN_hydrolase"/>
    <property type="match status" value="1"/>
</dbReference>
<comment type="caution">
    <text evidence="3">The sequence shown here is derived from an EMBL/GenBank/DDBJ whole genome shotgun (WGS) entry which is preliminary data.</text>
</comment>
<dbReference type="PANTHER" id="PTHR23088">
    <property type="entry name" value="NITRILASE-RELATED"/>
    <property type="match status" value="1"/>
</dbReference>
<sequence length="267" mass="28946">MSLHVAVVQYAPSTNKSENLAQIVRLVSEAAERGAELAVLPEYATFTNPVIDESFAHSAEALDGESVAALRHLSVEQDIAIIAGVNEPDGNGRIYNTLVAIQHGDIEAVYRKLHLYDAFGTHESKWVTPGEMQEPQLLEINGLKIGMQTCYDLRFPEVSRMLIDAGADVLALPAEWVPGPLKEFHWTTLLRARAIENTVYVVAADQPAPMGSGHSAIIDPMGIAIASIGEEVGLAHAVLHHDRITSSRATNPALACRRFTVVPKTND</sequence>
<dbReference type="EMBL" id="BAAAMN010000010">
    <property type="protein sequence ID" value="GAA2029119.1"/>
    <property type="molecule type" value="Genomic_DNA"/>
</dbReference>
<proteinExistence type="inferred from homology"/>
<dbReference type="InterPro" id="IPR003010">
    <property type="entry name" value="C-N_Hydrolase"/>
</dbReference>
<dbReference type="InterPro" id="IPR001110">
    <property type="entry name" value="UPF0012_CS"/>
</dbReference>
<feature type="domain" description="CN hydrolase" evidence="2">
    <location>
        <begin position="3"/>
        <end position="246"/>
    </location>
</feature>
<accession>A0ABP5FLH2</accession>